<accession>A0A927F2T8</accession>
<evidence type="ECO:0000313" key="3">
    <source>
        <dbReference type="EMBL" id="MBD3934473.1"/>
    </source>
</evidence>
<keyword evidence="4" id="KW-1185">Reference proteome</keyword>
<dbReference type="Proteomes" id="UP000632289">
    <property type="component" value="Unassembled WGS sequence"/>
</dbReference>
<dbReference type="EMBL" id="JACXYU010000017">
    <property type="protein sequence ID" value="MBD3934473.1"/>
    <property type="molecule type" value="Genomic_DNA"/>
</dbReference>
<feature type="compositionally biased region" description="Basic and acidic residues" evidence="1">
    <location>
        <begin position="1"/>
        <end position="12"/>
    </location>
</feature>
<name>A0A927F2T8_9ACTN</name>
<dbReference type="Gene3D" id="3.90.960.10">
    <property type="entry name" value="YbaK/aminoacyl-tRNA synthetase-associated domain"/>
    <property type="match status" value="1"/>
</dbReference>
<reference evidence="3" key="1">
    <citation type="submission" date="2020-09" db="EMBL/GenBank/DDBJ databases">
        <title>Secondary metabolite and genome analysis of marine Streptomyces chumphonensis KK1-2T.</title>
        <authorList>
            <person name="Phongsopitanun W."/>
            <person name="Kanchanasin P."/>
            <person name="Pittayakhajonwut P."/>
            <person name="Suwanborirux K."/>
            <person name="Tanasupawat S."/>
        </authorList>
    </citation>
    <scope>NUCLEOTIDE SEQUENCE</scope>
    <source>
        <strain evidence="3">KK1-2</strain>
    </source>
</reference>
<dbReference type="GO" id="GO:0002161">
    <property type="term" value="F:aminoacyl-tRNA deacylase activity"/>
    <property type="evidence" value="ECO:0007669"/>
    <property type="project" value="InterPro"/>
</dbReference>
<evidence type="ECO:0000256" key="1">
    <source>
        <dbReference type="SAM" id="MobiDB-lite"/>
    </source>
</evidence>
<comment type="caution">
    <text evidence="3">The sequence shown here is derived from an EMBL/GenBank/DDBJ whole genome shotgun (WGS) entry which is preliminary data.</text>
</comment>
<proteinExistence type="predicted"/>
<feature type="region of interest" description="Disordered" evidence="1">
    <location>
        <begin position="1"/>
        <end position="25"/>
    </location>
</feature>
<sequence length="169" mass="17693">MATLLDSHDARKSAATATGRGPENSTGWSRLLGLAACRGARFRFGSTAGEAAARCVLLRVKRGRRTLRHVIAVVPEQRTLDLIAVARLYGGTSAGFVTPEATDALTGGTDRQVPPHSADPGLEVVLDQSLRDAPEIGFNDVRPSVAVTFATEDYAAIAAPRVAVITATA</sequence>
<dbReference type="Pfam" id="PF04073">
    <property type="entry name" value="tRNA_edit"/>
    <property type="match status" value="1"/>
</dbReference>
<organism evidence="3 4">
    <name type="scientific">Streptomyces chumphonensis</name>
    <dbReference type="NCBI Taxonomy" id="1214925"/>
    <lineage>
        <taxon>Bacteria</taxon>
        <taxon>Bacillati</taxon>
        <taxon>Actinomycetota</taxon>
        <taxon>Actinomycetes</taxon>
        <taxon>Kitasatosporales</taxon>
        <taxon>Streptomycetaceae</taxon>
        <taxon>Streptomyces</taxon>
    </lineage>
</organism>
<gene>
    <name evidence="3" type="ORF">IF129_23275</name>
</gene>
<evidence type="ECO:0000313" key="4">
    <source>
        <dbReference type="Proteomes" id="UP000632289"/>
    </source>
</evidence>
<dbReference type="RefSeq" id="WP_191211772.1">
    <property type="nucleotide sequence ID" value="NZ_BAABKL010000050.1"/>
</dbReference>
<evidence type="ECO:0000259" key="2">
    <source>
        <dbReference type="Pfam" id="PF04073"/>
    </source>
</evidence>
<dbReference type="InterPro" id="IPR036754">
    <property type="entry name" value="YbaK/aa-tRNA-synt-asso_dom_sf"/>
</dbReference>
<feature type="domain" description="YbaK/aminoacyl-tRNA synthetase-associated" evidence="2">
    <location>
        <begin position="48"/>
        <end position="155"/>
    </location>
</feature>
<dbReference type="AlphaFoldDB" id="A0A927F2T8"/>
<protein>
    <submittedName>
        <fullName evidence="3">YbaK/prolyl-tRNA synthetase associated domain-containing protein</fullName>
    </submittedName>
</protein>
<dbReference type="InterPro" id="IPR007214">
    <property type="entry name" value="YbaK/aa-tRNA-synth-assoc-dom"/>
</dbReference>
<dbReference type="SUPFAM" id="SSF55826">
    <property type="entry name" value="YbaK/ProRS associated domain"/>
    <property type="match status" value="1"/>
</dbReference>